<feature type="region of interest" description="Disordered" evidence="1">
    <location>
        <begin position="121"/>
        <end position="142"/>
    </location>
</feature>
<reference evidence="3" key="2">
    <citation type="submission" date="2009-10" db="EMBL/GenBank/DDBJ databases">
        <title>The genome sequence of Streptomyces pristinaespiralis strain ATCC 25486.</title>
        <authorList>
            <consortium name="The Broad Institute Genome Sequencing Platform"/>
            <consortium name="Broad Institute Microbial Sequencing Center"/>
            <person name="Fischbach M."/>
            <person name="Godfrey P."/>
            <person name="Ward D."/>
            <person name="Young S."/>
            <person name="Zeng Q."/>
            <person name="Koehrsen M."/>
            <person name="Alvarado L."/>
            <person name="Berlin A.M."/>
            <person name="Bochicchio J."/>
            <person name="Borenstein D."/>
            <person name="Chapman S.B."/>
            <person name="Chen Z."/>
            <person name="Engels R."/>
            <person name="Freedman E."/>
            <person name="Gellesch M."/>
            <person name="Goldberg J."/>
            <person name="Griggs A."/>
            <person name="Gujja S."/>
            <person name="Heilman E.R."/>
            <person name="Heiman D.I."/>
            <person name="Hepburn T.A."/>
            <person name="Howarth C."/>
            <person name="Jen D."/>
            <person name="Larson L."/>
            <person name="Lewis B."/>
            <person name="Mehta T."/>
            <person name="Park D."/>
            <person name="Pearson M."/>
            <person name="Richards J."/>
            <person name="Roberts A."/>
            <person name="Saif S."/>
            <person name="Shea T.D."/>
            <person name="Shenoy N."/>
            <person name="Sisk P."/>
            <person name="Stolte C."/>
            <person name="Sykes S.N."/>
            <person name="Thomson T."/>
            <person name="Walk T."/>
            <person name="White J."/>
            <person name="Yandava C."/>
            <person name="Straight P."/>
            <person name="Clardy J."/>
            <person name="Hung D."/>
            <person name="Kolter R."/>
            <person name="Mekalanos J."/>
            <person name="Walker S."/>
            <person name="Walsh C.T."/>
            <person name="Wieland-Brown L.C."/>
            <person name="Haas B."/>
            <person name="Nusbaum C."/>
            <person name="Birren B."/>
        </authorList>
    </citation>
    <scope>NUCLEOTIDE SEQUENCE [LARGE SCALE GENOMIC DNA]</scope>
    <source>
        <strain evidence="3">ATCC 25486 / DSM 40338 / CBS 914.69 / JCM 4507 / NBRC 13074 / NRRL 2958 / 5647</strain>
    </source>
</reference>
<dbReference type="AlphaFoldDB" id="D6X969"/>
<reference evidence="3" key="1">
    <citation type="submission" date="2008-02" db="EMBL/GenBank/DDBJ databases">
        <authorList>
            <consortium name="The Broad Institute Genome Sequencing Platform"/>
            <person name="Fischbach M."/>
            <person name="Ward D."/>
            <person name="Young S."/>
            <person name="Jaffe D."/>
            <person name="Gnerre S."/>
            <person name="Berlin A."/>
            <person name="Heiman D."/>
            <person name="Hepburn T."/>
            <person name="Sykes S."/>
            <person name="Alvarado L."/>
            <person name="Kodira C.D."/>
            <person name="Straight P."/>
            <person name="Clardy J."/>
            <person name="Hung D."/>
            <person name="Kolter R."/>
            <person name="Mekalanos J."/>
            <person name="Walker S."/>
            <person name="Walsh C.T."/>
            <person name="Lander E."/>
            <person name="Galagan J."/>
            <person name="Nusbaum C."/>
            <person name="Birren B."/>
        </authorList>
    </citation>
    <scope>NUCLEOTIDE SEQUENCE [LARGE SCALE GENOMIC DNA]</scope>
    <source>
        <strain evidence="3">ATCC 25486 / DSM 40338 / CBS 914.69 / JCM 4507 / NBRC 13074 / NRRL 2958 / 5647</strain>
    </source>
</reference>
<sequence length="142" mass="14810">MRAALGDPVTGAAARRLLLSRGEDVPEDAVPLGARATVLVEELDQRWIDDMLVHVKSRDVSGDTGIPGPADIPPTTLLPAFDAAAADWPGGAIALVEALAAADPATCLRVLDSLHTHHPDRAVAAAAGRTRKSAERTLSGRR</sequence>
<evidence type="ECO:0000256" key="1">
    <source>
        <dbReference type="SAM" id="MobiDB-lite"/>
    </source>
</evidence>
<evidence type="ECO:0000313" key="3">
    <source>
        <dbReference type="Proteomes" id="UP000002805"/>
    </source>
</evidence>
<name>D6X969_STRE2</name>
<dbReference type="HOGENOM" id="CLU_1814761_0_0_11"/>
<dbReference type="Proteomes" id="UP000002805">
    <property type="component" value="Chromosome"/>
</dbReference>
<evidence type="ECO:0000313" key="2">
    <source>
        <dbReference type="EMBL" id="EFH30775.1"/>
    </source>
</evidence>
<organism evidence="2 3">
    <name type="scientific">Streptomyces pristinaespiralis (strain ATCC 25486 / DSM 40338 / CBS 914.69 / JCM 4507 / KCC S-0507 / NBRC 13074 / NRRL 2958 / 5647)</name>
    <dbReference type="NCBI Taxonomy" id="457429"/>
    <lineage>
        <taxon>Bacteria</taxon>
        <taxon>Bacillati</taxon>
        <taxon>Actinomycetota</taxon>
        <taxon>Actinomycetes</taxon>
        <taxon>Kitasatosporales</taxon>
        <taxon>Streptomycetaceae</taxon>
        <taxon>Streptomyces</taxon>
    </lineage>
</organism>
<dbReference type="EMBL" id="CM000950">
    <property type="protein sequence ID" value="EFH30775.1"/>
    <property type="molecule type" value="Genomic_DNA"/>
</dbReference>
<protein>
    <submittedName>
        <fullName evidence="2">Uncharacterized protein</fullName>
    </submittedName>
</protein>
<accession>D6X969</accession>
<proteinExistence type="predicted"/>
<gene>
    <name evidence="2" type="ORF">SSDG_05992</name>
</gene>
<keyword evidence="3" id="KW-1185">Reference proteome</keyword>